<keyword evidence="6 9" id="KW-0812">Transmembrane</keyword>
<evidence type="ECO:0000259" key="11">
    <source>
        <dbReference type="Pfam" id="PF00482"/>
    </source>
</evidence>
<dbReference type="Pfam" id="PF00482">
    <property type="entry name" value="T2SSF"/>
    <property type="match status" value="2"/>
</dbReference>
<organism evidence="12 13">
    <name type="scientific">Vibrio tapetis subsp. tapetis</name>
    <dbReference type="NCBI Taxonomy" id="1671868"/>
    <lineage>
        <taxon>Bacteria</taxon>
        <taxon>Pseudomonadati</taxon>
        <taxon>Pseudomonadota</taxon>
        <taxon>Gammaproteobacteria</taxon>
        <taxon>Vibrionales</taxon>
        <taxon>Vibrionaceae</taxon>
        <taxon>Vibrio</taxon>
    </lineage>
</organism>
<dbReference type="InterPro" id="IPR018076">
    <property type="entry name" value="T2SS_GspF_dom"/>
</dbReference>
<dbReference type="InterPro" id="IPR042094">
    <property type="entry name" value="T2SS_GspF_sf"/>
</dbReference>
<reference evidence="12 13" key="1">
    <citation type="submission" date="2017-10" db="EMBL/GenBank/DDBJ databases">
        <authorList>
            <person name="Banno H."/>
            <person name="Chua N.-H."/>
        </authorList>
    </citation>
    <scope>NUCLEOTIDE SEQUENCE [LARGE SCALE GENOMIC DNA]</scope>
    <source>
        <strain evidence="12">Vibrio tapetis CECT4600</strain>
    </source>
</reference>
<feature type="transmembrane region" description="Helical" evidence="10">
    <location>
        <begin position="382"/>
        <end position="402"/>
    </location>
</feature>
<feature type="transmembrane region" description="Helical" evidence="10">
    <location>
        <begin position="229"/>
        <end position="246"/>
    </location>
</feature>
<dbReference type="GO" id="GO:0005886">
    <property type="term" value="C:plasma membrane"/>
    <property type="evidence" value="ECO:0007669"/>
    <property type="project" value="UniProtKB-SubCell"/>
</dbReference>
<evidence type="ECO:0000256" key="3">
    <source>
        <dbReference type="ARBA" id="ARBA00022448"/>
    </source>
</evidence>
<evidence type="ECO:0000256" key="7">
    <source>
        <dbReference type="ARBA" id="ARBA00022989"/>
    </source>
</evidence>
<evidence type="ECO:0000256" key="6">
    <source>
        <dbReference type="ARBA" id="ARBA00022692"/>
    </source>
</evidence>
<evidence type="ECO:0000313" key="13">
    <source>
        <dbReference type="Proteomes" id="UP000235828"/>
    </source>
</evidence>
<dbReference type="KEGG" id="vta:A0251"/>
<keyword evidence="13" id="KW-1185">Reference proteome</keyword>
<feature type="domain" description="Type II secretion system protein GspF" evidence="11">
    <location>
        <begin position="75"/>
        <end position="198"/>
    </location>
</feature>
<dbReference type="InterPro" id="IPR003004">
    <property type="entry name" value="GspF/PilC"/>
</dbReference>
<evidence type="ECO:0000256" key="4">
    <source>
        <dbReference type="ARBA" id="ARBA00022475"/>
    </source>
</evidence>
<evidence type="ECO:0000256" key="10">
    <source>
        <dbReference type="SAM" id="Phobius"/>
    </source>
</evidence>
<keyword evidence="4" id="KW-1003">Cell membrane</keyword>
<sequence>MDSTSFYRLKLHNFRWRGHNSSGKKVSGQILAYTECEVRDRLSNQKIHIQKIKRRSVSFFERVSNKVSAKDILIFSRQMATMLDAGVPMIQALKMLMDNQNKAEMKSILRQLSSAVEAGTPLSRALATTSIHFDNFYVDLIATGEQTGHLSQIFDRLATYQEKSALLKSKVKKAMIYPAMVSFTALLVSYLMLTFVIPEFETMFAGLGANLPWFTQQVLNLSHVVQAQGWKLFCLLIALTLCLRAAKKRSYALRLIIARYVLVLPIIGAVLTKASLAKFSRTLAISFSSGIPILSGIETSSKTANNLYFQKVITKVLQDTAAGMPIYLAMRNSNAFPEMMLQMVMIGEESGRLDNMLNKVADVYENEVDDTVDNLGKLLEPIIILVLGGLIGGLVIAMYLPIFNLMSVIG</sequence>
<dbReference type="PRINTS" id="PR00812">
    <property type="entry name" value="BCTERIALGSPF"/>
</dbReference>
<keyword evidence="3 9" id="KW-0813">Transport</keyword>
<dbReference type="GO" id="GO:0015628">
    <property type="term" value="P:protein secretion by the type II secretion system"/>
    <property type="evidence" value="ECO:0007669"/>
    <property type="project" value="TreeGrafter"/>
</dbReference>
<feature type="transmembrane region" description="Helical" evidence="10">
    <location>
        <begin position="176"/>
        <end position="197"/>
    </location>
</feature>
<keyword evidence="7 10" id="KW-1133">Transmembrane helix</keyword>
<dbReference type="AlphaFoldDB" id="A0A2N8Z8L8"/>
<evidence type="ECO:0000256" key="5">
    <source>
        <dbReference type="ARBA" id="ARBA00022519"/>
    </source>
</evidence>
<comment type="similarity">
    <text evidence="2 9">Belongs to the GSP F family.</text>
</comment>
<keyword evidence="8 10" id="KW-0472">Membrane</keyword>
<evidence type="ECO:0000256" key="9">
    <source>
        <dbReference type="RuleBase" id="RU003923"/>
    </source>
</evidence>
<evidence type="ECO:0000256" key="8">
    <source>
        <dbReference type="ARBA" id="ARBA00023136"/>
    </source>
</evidence>
<comment type="subcellular location">
    <subcellularLocation>
        <location evidence="1 9">Cell inner membrane</location>
        <topology evidence="1 9">Multi-pass membrane protein</topology>
    </subcellularLocation>
</comment>
<gene>
    <name evidence="12" type="primary">pilC</name>
    <name evidence="12" type="ORF">VTAP4600_A0251</name>
</gene>
<proteinExistence type="inferred from homology"/>
<name>A0A2N8Z8L8_9VIBR</name>
<dbReference type="RefSeq" id="WP_102521138.1">
    <property type="nucleotide sequence ID" value="NZ_LT960611.1"/>
</dbReference>
<evidence type="ECO:0000256" key="1">
    <source>
        <dbReference type="ARBA" id="ARBA00004429"/>
    </source>
</evidence>
<dbReference type="PROSITE" id="PS00874">
    <property type="entry name" value="T2SP_F"/>
    <property type="match status" value="1"/>
</dbReference>
<evidence type="ECO:0000313" key="12">
    <source>
        <dbReference type="EMBL" id="SON48230.1"/>
    </source>
</evidence>
<dbReference type="InterPro" id="IPR001992">
    <property type="entry name" value="T2SS_GspF/T4SS_PilC_CS"/>
</dbReference>
<keyword evidence="5" id="KW-0997">Cell inner membrane</keyword>
<dbReference type="OrthoDB" id="9805682at2"/>
<dbReference type="PANTHER" id="PTHR30012">
    <property type="entry name" value="GENERAL SECRETION PATHWAY PROTEIN"/>
    <property type="match status" value="1"/>
</dbReference>
<dbReference type="Proteomes" id="UP000235828">
    <property type="component" value="Chromosome A"/>
</dbReference>
<dbReference type="EMBL" id="LT960611">
    <property type="protein sequence ID" value="SON48230.1"/>
    <property type="molecule type" value="Genomic_DNA"/>
</dbReference>
<dbReference type="FunFam" id="1.20.81.30:FF:000001">
    <property type="entry name" value="Type II secretion system protein F"/>
    <property type="match status" value="2"/>
</dbReference>
<protein>
    <submittedName>
        <fullName evidence="12">Type IV pilin assembly protein PilC</fullName>
    </submittedName>
</protein>
<feature type="domain" description="Type II secretion system protein GspF" evidence="11">
    <location>
        <begin position="279"/>
        <end position="401"/>
    </location>
</feature>
<dbReference type="PANTHER" id="PTHR30012:SF7">
    <property type="entry name" value="PROTEIN TRANSPORT PROTEIN HOFC HOMOLOG"/>
    <property type="match status" value="1"/>
</dbReference>
<feature type="transmembrane region" description="Helical" evidence="10">
    <location>
        <begin position="253"/>
        <end position="271"/>
    </location>
</feature>
<dbReference type="Gene3D" id="1.20.81.30">
    <property type="entry name" value="Type II secretion system (T2SS), domain F"/>
    <property type="match status" value="2"/>
</dbReference>
<evidence type="ECO:0000256" key="2">
    <source>
        <dbReference type="ARBA" id="ARBA00005745"/>
    </source>
</evidence>
<accession>A0A2N8Z8L8</accession>